<evidence type="ECO:0000313" key="5">
    <source>
        <dbReference type="Proteomes" id="UP000024837"/>
    </source>
</evidence>
<dbReference type="GO" id="GO:0031267">
    <property type="term" value="F:small GTPase binding"/>
    <property type="evidence" value="ECO:0007669"/>
    <property type="project" value="TreeGrafter"/>
</dbReference>
<gene>
    <name evidence="4" type="ORF">DRE_02354</name>
</gene>
<dbReference type="InterPro" id="IPR007681">
    <property type="entry name" value="Mog1"/>
</dbReference>
<accession>W7IGE1</accession>
<reference evidence="4 5" key="1">
    <citation type="submission" date="2013-05" db="EMBL/GenBank/DDBJ databases">
        <title>Drechslerella stenobrocha genome reveals carnivorous origination and mechanical trapping mechanism of predatory fungi.</title>
        <authorList>
            <person name="Liu X."/>
            <person name="Zhang W."/>
            <person name="Liu K."/>
        </authorList>
    </citation>
    <scope>NUCLEOTIDE SEQUENCE [LARGE SCALE GENOMIC DNA]</scope>
    <source>
        <strain evidence="4 5">248</strain>
    </source>
</reference>
<dbReference type="OrthoDB" id="10255285at2759"/>
<evidence type="ECO:0008006" key="6">
    <source>
        <dbReference type="Google" id="ProtNLM"/>
    </source>
</evidence>
<dbReference type="GO" id="GO:0005085">
    <property type="term" value="F:guanyl-nucleotide exchange factor activity"/>
    <property type="evidence" value="ECO:0007669"/>
    <property type="project" value="TreeGrafter"/>
</dbReference>
<dbReference type="PANTHER" id="PTHR15837:SF0">
    <property type="entry name" value="RAN GUANINE NUCLEOTIDE RELEASE FACTOR"/>
    <property type="match status" value="1"/>
</dbReference>
<evidence type="ECO:0000256" key="2">
    <source>
        <dbReference type="ARBA" id="ARBA00022448"/>
    </source>
</evidence>
<keyword evidence="3" id="KW-0653">Protein transport</keyword>
<dbReference type="PANTHER" id="PTHR15837">
    <property type="entry name" value="RAN GUANINE NUCLEOTIDE RELEASE FACTOR"/>
    <property type="match status" value="1"/>
</dbReference>
<proteinExistence type="inferred from homology"/>
<dbReference type="Pfam" id="PF04603">
    <property type="entry name" value="Mog1"/>
    <property type="match status" value="1"/>
</dbReference>
<protein>
    <recommendedName>
        <fullName evidence="6">Ran-interacting Mog1 protein</fullName>
    </recommendedName>
</protein>
<dbReference type="SUPFAM" id="SSF55724">
    <property type="entry name" value="Mog1p/PsbP-like"/>
    <property type="match status" value="1"/>
</dbReference>
<sequence length="212" mass="23509">MALTFAAKELFGGAILASVPSTWMDMSDIRQVPDNQESFIDTTGFGTLIFELNERVDQGDEEASIKFHLSDIFEDDAYKIWQSRKLDSGDIPGLPDVPAYSMLITTPYVEKRRHVAGHPSQFVALAIVIVRLEKQKTDIVITANMPHSLTDAQAEKSLCCPGLEADQGFAADHVWKPDTAGPALKKLLEIIEQAVKGFVIRDWDLFVTEDAN</sequence>
<dbReference type="Proteomes" id="UP000024837">
    <property type="component" value="Unassembled WGS sequence"/>
</dbReference>
<dbReference type="HOGENOM" id="CLU_081345_1_2_1"/>
<evidence type="ECO:0000313" key="4">
    <source>
        <dbReference type="EMBL" id="EWC48250.1"/>
    </source>
</evidence>
<evidence type="ECO:0000256" key="3">
    <source>
        <dbReference type="ARBA" id="ARBA00022927"/>
    </source>
</evidence>
<dbReference type="AlphaFoldDB" id="W7IGE1"/>
<organism evidence="4 5">
    <name type="scientific">Drechslerella stenobrocha 248</name>
    <dbReference type="NCBI Taxonomy" id="1043628"/>
    <lineage>
        <taxon>Eukaryota</taxon>
        <taxon>Fungi</taxon>
        <taxon>Dikarya</taxon>
        <taxon>Ascomycota</taxon>
        <taxon>Pezizomycotina</taxon>
        <taxon>Orbiliomycetes</taxon>
        <taxon>Orbiliales</taxon>
        <taxon>Orbiliaceae</taxon>
        <taxon>Drechslerella</taxon>
    </lineage>
</organism>
<keyword evidence="5" id="KW-1185">Reference proteome</keyword>
<dbReference type="GO" id="GO:0006606">
    <property type="term" value="P:protein import into nucleus"/>
    <property type="evidence" value="ECO:0007669"/>
    <property type="project" value="TreeGrafter"/>
</dbReference>
<dbReference type="Gene3D" id="3.40.1000.10">
    <property type="entry name" value="Mog1/PsbP, alpha/beta/alpha sandwich"/>
    <property type="match status" value="1"/>
</dbReference>
<dbReference type="GO" id="GO:0005634">
    <property type="term" value="C:nucleus"/>
    <property type="evidence" value="ECO:0007669"/>
    <property type="project" value="TreeGrafter"/>
</dbReference>
<dbReference type="InterPro" id="IPR016123">
    <property type="entry name" value="Mog1/PsbP_a/b/a-sand"/>
</dbReference>
<evidence type="ECO:0000256" key="1">
    <source>
        <dbReference type="ARBA" id="ARBA00010307"/>
    </source>
</evidence>
<name>W7IGE1_9PEZI</name>
<comment type="similarity">
    <text evidence="1">Belongs to the MOG1 family.</text>
</comment>
<keyword evidence="2" id="KW-0813">Transport</keyword>
<dbReference type="EMBL" id="KI966401">
    <property type="protein sequence ID" value="EWC48250.1"/>
    <property type="molecule type" value="Genomic_DNA"/>
</dbReference>